<dbReference type="RefSeq" id="WP_311427254.1">
    <property type="nucleotide sequence ID" value="NZ_JAVRIA010000003.1"/>
</dbReference>
<keyword evidence="1" id="KW-0418">Kinase</keyword>
<dbReference type="NCBIfam" id="NF040656">
    <property type="entry name" value="GHMP_GYDIA"/>
    <property type="match status" value="1"/>
</dbReference>
<dbReference type="GO" id="GO:0016301">
    <property type="term" value="F:kinase activity"/>
    <property type="evidence" value="ECO:0007669"/>
    <property type="project" value="UniProtKB-KW"/>
</dbReference>
<proteinExistence type="predicted"/>
<comment type="caution">
    <text evidence="1">The sequence shown here is derived from an EMBL/GenBank/DDBJ whole genome shotgun (WGS) entry which is preliminary data.</text>
</comment>
<dbReference type="SUPFAM" id="SSF54211">
    <property type="entry name" value="Ribosomal protein S5 domain 2-like"/>
    <property type="match status" value="1"/>
</dbReference>
<dbReference type="Proteomes" id="UP001259492">
    <property type="component" value="Unassembled WGS sequence"/>
</dbReference>
<organism evidence="1 2">
    <name type="scientific">Microcosmobacter mediterraneus</name>
    <dbReference type="NCBI Taxonomy" id="3075607"/>
    <lineage>
        <taxon>Bacteria</taxon>
        <taxon>Pseudomonadati</taxon>
        <taxon>Bacteroidota</taxon>
        <taxon>Flavobacteriia</taxon>
        <taxon>Flavobacteriales</taxon>
        <taxon>Flavobacteriaceae</taxon>
        <taxon>Microcosmobacter</taxon>
    </lineage>
</organism>
<dbReference type="InterPro" id="IPR020568">
    <property type="entry name" value="Ribosomal_Su5_D2-typ_SF"/>
</dbReference>
<dbReference type="InterPro" id="IPR047765">
    <property type="entry name" value="GHMP_GYDIA-like"/>
</dbReference>
<accession>A0ABU2YMI6</accession>
<sequence>MIKNKTYYSNGKLLVTGEYVVLDGAKSLAVPTSFGQSLTVKYSDNDVLQWNSYDYTNSIWFEANFSVENNFDILDTNHRDIANKLKDILKYIQRIQPEFFKYSRGKLVETHLDFNREWGLGTSSTLINNLATWSNVDPYILLENTFGGSGYDIACAKYNKPITYQLSNDSRVVNTVTFNPEFKSHLYFVYLNQKKNSREAIAQYKGNQPISLATISEVSSLTEAIIDCSNLSEFQFLIRNHELIISKIINQETIQNRLFSDFKGQIKSLGAWGGDFILVASEINPKAYFKELRFSTVIPYSDMVL</sequence>
<dbReference type="Gene3D" id="3.30.230.10">
    <property type="match status" value="1"/>
</dbReference>
<gene>
    <name evidence="1" type="ORF">RM697_07525</name>
</gene>
<name>A0ABU2YMI6_9FLAO</name>
<dbReference type="InterPro" id="IPR014721">
    <property type="entry name" value="Ribsml_uS5_D2-typ_fold_subgr"/>
</dbReference>
<protein>
    <submittedName>
        <fullName evidence="1">GYDIA family GHMP kinase</fullName>
    </submittedName>
</protein>
<keyword evidence="1" id="KW-0808">Transferase</keyword>
<keyword evidence="2" id="KW-1185">Reference proteome</keyword>
<evidence type="ECO:0000313" key="2">
    <source>
        <dbReference type="Proteomes" id="UP001259492"/>
    </source>
</evidence>
<dbReference type="EMBL" id="JAVRIA010000003">
    <property type="protein sequence ID" value="MDT0558490.1"/>
    <property type="molecule type" value="Genomic_DNA"/>
</dbReference>
<evidence type="ECO:0000313" key="1">
    <source>
        <dbReference type="EMBL" id="MDT0558490.1"/>
    </source>
</evidence>
<reference evidence="1 2" key="1">
    <citation type="submission" date="2023-09" db="EMBL/GenBank/DDBJ databases">
        <authorList>
            <person name="Rey-Velasco X."/>
        </authorList>
    </citation>
    <scope>NUCLEOTIDE SEQUENCE [LARGE SCALE GENOMIC DNA]</scope>
    <source>
        <strain evidence="1 2">W332</strain>
    </source>
</reference>